<keyword evidence="5 9" id="KW-0119">Carbohydrate metabolism</keyword>
<evidence type="ECO:0000256" key="3">
    <source>
        <dbReference type="ARBA" id="ARBA00023001"/>
    </source>
</evidence>
<keyword evidence="1 9" id="KW-0732">Signal</keyword>
<evidence type="ECO:0000256" key="8">
    <source>
        <dbReference type="PROSITE-ProRule" id="PRU10056"/>
    </source>
</evidence>
<feature type="active site" evidence="8">
    <location>
        <position position="153"/>
    </location>
</feature>
<dbReference type="PIRSF" id="PIRSF001100">
    <property type="entry name" value="Beta_cellobiohydrolase"/>
    <property type="match status" value="1"/>
</dbReference>
<name>A0ABV5QTU5_9ACTN</name>
<comment type="similarity">
    <text evidence="9">Belongs to the glycosyl hydrolase family 6.</text>
</comment>
<dbReference type="RefSeq" id="WP_345490889.1">
    <property type="nucleotide sequence ID" value="NZ_BAAAWU010000001.1"/>
</dbReference>
<proteinExistence type="inferred from homology"/>
<dbReference type="InterPro" id="IPR036434">
    <property type="entry name" value="Beta_cellobiohydrolase_sf"/>
</dbReference>
<evidence type="ECO:0000256" key="10">
    <source>
        <dbReference type="SAM" id="MobiDB-lite"/>
    </source>
</evidence>
<comment type="caution">
    <text evidence="11">The sequence shown here is derived from an EMBL/GenBank/DDBJ whole genome shotgun (WGS) entry which is preliminary data.</text>
</comment>
<dbReference type="Proteomes" id="UP001589716">
    <property type="component" value="Unassembled WGS sequence"/>
</dbReference>
<gene>
    <name evidence="11" type="ORF">ACFFTP_19645</name>
</gene>
<dbReference type="InterPro" id="IPR001524">
    <property type="entry name" value="Glyco_hydro_6_CS"/>
</dbReference>
<dbReference type="EMBL" id="JBHMCT010000012">
    <property type="protein sequence ID" value="MFB9556394.1"/>
    <property type="molecule type" value="Genomic_DNA"/>
</dbReference>
<keyword evidence="4" id="KW-1015">Disulfide bond</keyword>
<keyword evidence="3 9" id="KW-0136">Cellulose degradation</keyword>
<feature type="signal peptide" evidence="9">
    <location>
        <begin position="1"/>
        <end position="32"/>
    </location>
</feature>
<evidence type="ECO:0000256" key="7">
    <source>
        <dbReference type="ARBA" id="ARBA00023326"/>
    </source>
</evidence>
<evidence type="ECO:0000313" key="12">
    <source>
        <dbReference type="Proteomes" id="UP001589716"/>
    </source>
</evidence>
<protein>
    <recommendedName>
        <fullName evidence="9">Glucanase</fullName>
        <ecNumber evidence="9">3.2.1.-</ecNumber>
    </recommendedName>
</protein>
<dbReference type="PANTHER" id="PTHR34876:SF4">
    <property type="entry name" value="1,4-BETA-D-GLUCAN CELLOBIOHYDROLASE C-RELATED"/>
    <property type="match status" value="1"/>
</dbReference>
<evidence type="ECO:0000313" key="11">
    <source>
        <dbReference type="EMBL" id="MFB9556394.1"/>
    </source>
</evidence>
<dbReference type="Gene3D" id="3.20.20.40">
    <property type="entry name" value="1, 4-beta cellobiohydrolase"/>
    <property type="match status" value="1"/>
</dbReference>
<evidence type="ECO:0000256" key="9">
    <source>
        <dbReference type="RuleBase" id="RU361186"/>
    </source>
</evidence>
<evidence type="ECO:0000256" key="5">
    <source>
        <dbReference type="ARBA" id="ARBA00023277"/>
    </source>
</evidence>
<dbReference type="SUPFAM" id="SSF51989">
    <property type="entry name" value="Glycosyl hydrolases family 6, cellulases"/>
    <property type="match status" value="1"/>
</dbReference>
<dbReference type="Pfam" id="PF01341">
    <property type="entry name" value="Glyco_hydro_6"/>
    <property type="match status" value="1"/>
</dbReference>
<evidence type="ECO:0000256" key="6">
    <source>
        <dbReference type="ARBA" id="ARBA00023295"/>
    </source>
</evidence>
<dbReference type="PRINTS" id="PR00733">
    <property type="entry name" value="GLHYDRLASE6"/>
</dbReference>
<organism evidence="11 12">
    <name type="scientific">Streptomyces roseoviridis</name>
    <dbReference type="NCBI Taxonomy" id="67361"/>
    <lineage>
        <taxon>Bacteria</taxon>
        <taxon>Bacillati</taxon>
        <taxon>Actinomycetota</taxon>
        <taxon>Actinomycetes</taxon>
        <taxon>Kitasatosporales</taxon>
        <taxon>Streptomycetaceae</taxon>
        <taxon>Streptomyces</taxon>
    </lineage>
</organism>
<evidence type="ECO:0000256" key="1">
    <source>
        <dbReference type="ARBA" id="ARBA00022729"/>
    </source>
</evidence>
<evidence type="ECO:0000256" key="4">
    <source>
        <dbReference type="ARBA" id="ARBA00023157"/>
    </source>
</evidence>
<dbReference type="GO" id="GO:0016787">
    <property type="term" value="F:hydrolase activity"/>
    <property type="evidence" value="ECO:0007669"/>
    <property type="project" value="UniProtKB-KW"/>
</dbReference>
<dbReference type="PANTHER" id="PTHR34876">
    <property type="match status" value="1"/>
</dbReference>
<keyword evidence="2 9" id="KW-0378">Hydrolase</keyword>
<keyword evidence="12" id="KW-1185">Reference proteome</keyword>
<dbReference type="InterPro" id="IPR016288">
    <property type="entry name" value="Beta_cellobiohydrolase"/>
</dbReference>
<dbReference type="EC" id="3.2.1.-" evidence="9"/>
<keyword evidence="7 9" id="KW-0624">Polysaccharide degradation</keyword>
<feature type="chain" id="PRO_5044987787" description="Glucanase" evidence="9">
    <location>
        <begin position="33"/>
        <end position="453"/>
    </location>
</feature>
<feature type="compositionally biased region" description="Low complexity" evidence="10">
    <location>
        <begin position="36"/>
        <end position="60"/>
    </location>
</feature>
<evidence type="ECO:0000256" key="2">
    <source>
        <dbReference type="ARBA" id="ARBA00022801"/>
    </source>
</evidence>
<keyword evidence="6 9" id="KW-0326">Glycosidase</keyword>
<dbReference type="InterPro" id="IPR006311">
    <property type="entry name" value="TAT_signal"/>
</dbReference>
<sequence length="453" mass="46348">MTYRMRGRRSAALAAAAAACAAWLAVTPAARAGEPAATEPAATASAATASSATESAAESAVTDPAPAAGPLTASARFYVDPDNGAARQAVVDAAADDQENAANMRALAGLPQAAWFTGGTPAEVRADAAGLVAAAKATGQVPVAVAYNVPGRDCGLYSSGGAASSAAYRAWIAALAEGIGDGPAVVVLEPDGLAALPKDCAGSVDPDGTRTAERLADLGFAVSTLKARPGTAVYLDAGNSKWKSVGDIAQRLIDAGAARADGFALNVSNFQPTGQSNQYGTWVAKCVWFATEGPDWARGHTDWCADQYYSSAAPNDGRPGNAVLAEDPTTWHWTDAWYDRSVGSPSTDELLHFVVDTSRNGLGPWQPAPGAYTDPETWCNPPGRGMGERPTAATGVPLVDAYLYVKTIGESDGSCTRGTGGTVDPVYGIVDPPAGAWWPDLAHTLARNARPAL</sequence>
<dbReference type="PROSITE" id="PS51257">
    <property type="entry name" value="PROKAR_LIPOPROTEIN"/>
    <property type="match status" value="1"/>
</dbReference>
<accession>A0ABV5QTU5</accession>
<dbReference type="PROSITE" id="PS00655">
    <property type="entry name" value="GLYCOSYL_HYDROL_F6_1"/>
    <property type="match status" value="1"/>
</dbReference>
<feature type="region of interest" description="Disordered" evidence="10">
    <location>
        <begin position="36"/>
        <end position="65"/>
    </location>
</feature>
<reference evidence="11 12" key="1">
    <citation type="submission" date="2024-09" db="EMBL/GenBank/DDBJ databases">
        <authorList>
            <person name="Sun Q."/>
            <person name="Mori K."/>
        </authorList>
    </citation>
    <scope>NUCLEOTIDE SEQUENCE [LARGE SCALE GENOMIC DNA]</scope>
    <source>
        <strain evidence="11 12">JCM 4414</strain>
    </source>
</reference>
<dbReference type="PROSITE" id="PS51318">
    <property type="entry name" value="TAT"/>
    <property type="match status" value="1"/>
</dbReference>